<dbReference type="Proteomes" id="UP000712281">
    <property type="component" value="Unassembled WGS sequence"/>
</dbReference>
<evidence type="ECO:0000313" key="1">
    <source>
        <dbReference type="EMBL" id="KAF2539252.1"/>
    </source>
</evidence>
<comment type="caution">
    <text evidence="1">The sequence shown here is derived from an EMBL/GenBank/DDBJ whole genome shotgun (WGS) entry which is preliminary data.</text>
</comment>
<dbReference type="EMBL" id="QGKW02002228">
    <property type="protein sequence ID" value="KAF2539252.1"/>
    <property type="molecule type" value="Genomic_DNA"/>
</dbReference>
<gene>
    <name evidence="1" type="ORF">F2Q68_00021549</name>
</gene>
<dbReference type="AlphaFoldDB" id="A0A8S9G7P3"/>
<organism evidence="1 2">
    <name type="scientific">Brassica cretica</name>
    <name type="common">Mustard</name>
    <dbReference type="NCBI Taxonomy" id="69181"/>
    <lineage>
        <taxon>Eukaryota</taxon>
        <taxon>Viridiplantae</taxon>
        <taxon>Streptophyta</taxon>
        <taxon>Embryophyta</taxon>
        <taxon>Tracheophyta</taxon>
        <taxon>Spermatophyta</taxon>
        <taxon>Magnoliopsida</taxon>
        <taxon>eudicotyledons</taxon>
        <taxon>Gunneridae</taxon>
        <taxon>Pentapetalae</taxon>
        <taxon>rosids</taxon>
        <taxon>malvids</taxon>
        <taxon>Brassicales</taxon>
        <taxon>Brassicaceae</taxon>
        <taxon>Brassiceae</taxon>
        <taxon>Brassica</taxon>
    </lineage>
</organism>
<sequence length="136" mass="15776">MMQRNVDSPTSVFREEEVEKVHDEAYQGAISIYRWNIGFESLKLWVLFLICPSMIVKIASTDQKVLVCMREFRSFQIQQRVSCHERSVRRRFAFRGSSACIWVTVSSQARLGVTQETSCLNLESPLKHHVFGWTSS</sequence>
<protein>
    <submittedName>
        <fullName evidence="1">Uncharacterized protein</fullName>
    </submittedName>
</protein>
<reference evidence="1" key="1">
    <citation type="submission" date="2019-12" db="EMBL/GenBank/DDBJ databases">
        <title>Genome sequencing and annotation of Brassica cretica.</title>
        <authorList>
            <person name="Studholme D.J."/>
            <person name="Sarris P.F."/>
        </authorList>
    </citation>
    <scope>NUCLEOTIDE SEQUENCE</scope>
    <source>
        <strain evidence="1">PFS-001/15</strain>
        <tissue evidence="1">Leaf</tissue>
    </source>
</reference>
<proteinExistence type="predicted"/>
<name>A0A8S9G7P3_BRACR</name>
<evidence type="ECO:0000313" key="2">
    <source>
        <dbReference type="Proteomes" id="UP000712281"/>
    </source>
</evidence>
<accession>A0A8S9G7P3</accession>